<comment type="caution">
    <text evidence="9">The sequence shown here is derived from an EMBL/GenBank/DDBJ whole genome shotgun (WGS) entry which is preliminary data.</text>
</comment>
<evidence type="ECO:0000259" key="8">
    <source>
        <dbReference type="Pfam" id="PF01757"/>
    </source>
</evidence>
<comment type="similarity">
    <text evidence="2">Belongs to the acyltransferase 3 family.</text>
</comment>
<evidence type="ECO:0000256" key="4">
    <source>
        <dbReference type="ARBA" id="ARBA00022692"/>
    </source>
</evidence>
<keyword evidence="9" id="KW-0012">Acyltransferase</keyword>
<keyword evidence="4 7" id="KW-0812">Transmembrane</keyword>
<evidence type="ECO:0000256" key="3">
    <source>
        <dbReference type="ARBA" id="ARBA00022475"/>
    </source>
</evidence>
<dbReference type="Pfam" id="PF01757">
    <property type="entry name" value="Acyl_transf_3"/>
    <property type="match status" value="1"/>
</dbReference>
<reference evidence="10" key="1">
    <citation type="journal article" date="2019" name="Int. J. Syst. Evol. Microbiol.">
        <title>The Global Catalogue of Microorganisms (GCM) 10K type strain sequencing project: providing services to taxonomists for standard genome sequencing and annotation.</title>
        <authorList>
            <consortium name="The Broad Institute Genomics Platform"/>
            <consortium name="The Broad Institute Genome Sequencing Center for Infectious Disease"/>
            <person name="Wu L."/>
            <person name="Ma J."/>
        </authorList>
    </citation>
    <scope>NUCLEOTIDE SEQUENCE [LARGE SCALE GENOMIC DNA]</scope>
    <source>
        <strain evidence="10">CCUG 55590</strain>
    </source>
</reference>
<gene>
    <name evidence="9" type="ORF">ACFQO8_02475</name>
</gene>
<organism evidence="9 10">
    <name type="scientific">Exiguobacterium aestuarii</name>
    <dbReference type="NCBI Taxonomy" id="273527"/>
    <lineage>
        <taxon>Bacteria</taxon>
        <taxon>Bacillati</taxon>
        <taxon>Bacillota</taxon>
        <taxon>Bacilli</taxon>
        <taxon>Bacillales</taxon>
        <taxon>Bacillales Family XII. Incertae Sedis</taxon>
        <taxon>Exiguobacterium</taxon>
    </lineage>
</organism>
<feature type="transmembrane region" description="Helical" evidence="7">
    <location>
        <begin position="38"/>
        <end position="59"/>
    </location>
</feature>
<dbReference type="RefSeq" id="WP_214786645.1">
    <property type="nucleotide sequence ID" value="NZ_JANIEL010000094.1"/>
</dbReference>
<dbReference type="Proteomes" id="UP001596439">
    <property type="component" value="Unassembled WGS sequence"/>
</dbReference>
<feature type="transmembrane region" description="Helical" evidence="7">
    <location>
        <begin position="144"/>
        <end position="160"/>
    </location>
</feature>
<evidence type="ECO:0000313" key="9">
    <source>
        <dbReference type="EMBL" id="MFC7388992.1"/>
    </source>
</evidence>
<feature type="transmembrane region" description="Helical" evidence="7">
    <location>
        <begin position="298"/>
        <end position="327"/>
    </location>
</feature>
<dbReference type="GO" id="GO:0016746">
    <property type="term" value="F:acyltransferase activity"/>
    <property type="evidence" value="ECO:0007669"/>
    <property type="project" value="UniProtKB-KW"/>
</dbReference>
<accession>A0ABW2PIQ8</accession>
<evidence type="ECO:0000256" key="1">
    <source>
        <dbReference type="ARBA" id="ARBA00004651"/>
    </source>
</evidence>
<keyword evidence="10" id="KW-1185">Reference proteome</keyword>
<evidence type="ECO:0000256" key="2">
    <source>
        <dbReference type="ARBA" id="ARBA00007400"/>
    </source>
</evidence>
<feature type="transmembrane region" description="Helical" evidence="7">
    <location>
        <begin position="172"/>
        <end position="194"/>
    </location>
</feature>
<comment type="subcellular location">
    <subcellularLocation>
        <location evidence="1">Cell membrane</location>
        <topology evidence="1">Multi-pass membrane protein</topology>
    </subcellularLocation>
</comment>
<feature type="transmembrane region" description="Helical" evidence="7">
    <location>
        <begin position="117"/>
        <end position="137"/>
    </location>
</feature>
<keyword evidence="5 7" id="KW-1133">Transmembrane helix</keyword>
<feature type="domain" description="Acyltransferase 3" evidence="8">
    <location>
        <begin position="4"/>
        <end position="313"/>
    </location>
</feature>
<keyword evidence="6 7" id="KW-0472">Membrane</keyword>
<feature type="transmembrane region" description="Helical" evidence="7">
    <location>
        <begin position="206"/>
        <end position="225"/>
    </location>
</feature>
<protein>
    <submittedName>
        <fullName evidence="9">Acyltransferase family protein</fullName>
    </submittedName>
</protein>
<proteinExistence type="inferred from homology"/>
<name>A0ABW2PIQ8_9BACL</name>
<dbReference type="EMBL" id="JBHTCE010000001">
    <property type="protein sequence ID" value="MFC7388992.1"/>
    <property type="molecule type" value="Genomic_DNA"/>
</dbReference>
<evidence type="ECO:0000256" key="6">
    <source>
        <dbReference type="ARBA" id="ARBA00023136"/>
    </source>
</evidence>
<dbReference type="InterPro" id="IPR002656">
    <property type="entry name" value="Acyl_transf_3_dom"/>
</dbReference>
<evidence type="ECO:0000313" key="10">
    <source>
        <dbReference type="Proteomes" id="UP001596439"/>
    </source>
</evidence>
<evidence type="ECO:0000256" key="5">
    <source>
        <dbReference type="ARBA" id="ARBA00022989"/>
    </source>
</evidence>
<dbReference type="PANTHER" id="PTHR40074:SF2">
    <property type="entry name" value="O-ACETYLTRANSFERASE WECH"/>
    <property type="match status" value="1"/>
</dbReference>
<keyword evidence="3" id="KW-1003">Cell membrane</keyword>
<feature type="transmembrane region" description="Helical" evidence="7">
    <location>
        <begin position="79"/>
        <end position="97"/>
    </location>
</feature>
<keyword evidence="9" id="KW-0808">Transferase</keyword>
<feature type="transmembrane region" description="Helical" evidence="7">
    <location>
        <begin position="237"/>
        <end position="255"/>
    </location>
</feature>
<evidence type="ECO:0000256" key="7">
    <source>
        <dbReference type="SAM" id="Phobius"/>
    </source>
</evidence>
<feature type="transmembrane region" description="Helical" evidence="7">
    <location>
        <begin position="260"/>
        <end position="278"/>
    </location>
</feature>
<sequence>MVKEWNFLRAIACLSIVLLHSTTSVGRAIGYNQIDYLHFIRILLCYATPTFIVLSEIILANKYSTSIPDGFFKKRVKWILGPFTAFALIDAFVVSYMRSNPAYVLDKFMSNLQGHYIGYFLLVIFQFYILHFLIVRYQIKTEKMVFIATTVMLLSLWFLHEELYLFEGSSSMQMISFPTWLGYFVIAFLVGKYYDQIKPMLIKYRSLLFVGLLFSTMLIYMSYSAGYADISSRRLDMLPFTFFMTLTILSIGSTFPQLRLVDLISNYSFGIFLLHWQVQRIMTPLILENTQLSANVFIAVTFLLSLTISMVIIKIVSFIPGSSYVFGKLKSLPVRKKREPELFTQKAG</sequence>
<dbReference type="PANTHER" id="PTHR40074">
    <property type="entry name" value="O-ACETYLTRANSFERASE WECH"/>
    <property type="match status" value="1"/>
</dbReference>